<reference evidence="2 3" key="1">
    <citation type="journal article" date="2014" name="PLoS Genet.">
        <title>Phylogenetically driven sequencing of extremely halophilic archaea reveals strategies for static and dynamic osmo-response.</title>
        <authorList>
            <person name="Becker E.A."/>
            <person name="Seitzer P.M."/>
            <person name="Tritt A."/>
            <person name="Larsen D."/>
            <person name="Krusor M."/>
            <person name="Yao A.I."/>
            <person name="Wu D."/>
            <person name="Madern D."/>
            <person name="Eisen J.A."/>
            <person name="Darling A.E."/>
            <person name="Facciotti M.T."/>
        </authorList>
    </citation>
    <scope>NUCLEOTIDE SEQUENCE [LARGE SCALE GENOMIC DNA]</scope>
    <source>
        <strain evidence="2 3">DSM 11551</strain>
    </source>
</reference>
<feature type="non-terminal residue" evidence="2">
    <location>
        <position position="1"/>
    </location>
</feature>
<feature type="region of interest" description="Disordered" evidence="1">
    <location>
        <begin position="80"/>
        <end position="116"/>
    </location>
</feature>
<evidence type="ECO:0000313" key="3">
    <source>
        <dbReference type="Proteomes" id="UP000011585"/>
    </source>
</evidence>
<sequence>ARGDCAPYGYSFGICKARRGNGKPRGLTPRRFTGLDTVRLPSDVNASLTYVAASYDAGTEKNTERFADLVPPAQTLTGLDWEGEGTGMSDPDLAEDGVITPHPGIMGVGDQDPERFGWDDPVAAVQIERIE</sequence>
<proteinExistence type="predicted"/>
<name>L9V1F3_HALBP</name>
<dbReference type="EMBL" id="AOHT01000010">
    <property type="protein sequence ID" value="ELY30173.1"/>
    <property type="molecule type" value="Genomic_DNA"/>
</dbReference>
<dbReference type="InterPro" id="IPR009465">
    <property type="entry name" value="Spondin_N"/>
</dbReference>
<evidence type="ECO:0000313" key="2">
    <source>
        <dbReference type="EMBL" id="ELY30173.1"/>
    </source>
</evidence>
<dbReference type="NCBIfam" id="NF038123">
    <property type="entry name" value="NF038123_dom"/>
    <property type="match status" value="1"/>
</dbReference>
<organism evidence="2 3">
    <name type="scientific">Halogeometricum borinquense (strain ATCC 700274 / DSM 11551 / JCM 10706 / KCTC 4070 / PR3)</name>
    <dbReference type="NCBI Taxonomy" id="469382"/>
    <lineage>
        <taxon>Archaea</taxon>
        <taxon>Methanobacteriati</taxon>
        <taxon>Methanobacteriota</taxon>
        <taxon>Stenosarchaea group</taxon>
        <taxon>Halobacteria</taxon>
        <taxon>Halobacteriales</taxon>
        <taxon>Haloferacaceae</taxon>
        <taxon>Halogeometricum</taxon>
    </lineage>
</organism>
<protein>
    <submittedName>
        <fullName evidence="2">Uncharacterized protein</fullName>
    </submittedName>
</protein>
<dbReference type="PATRIC" id="fig|469382.19.peg.569"/>
<accession>L9V1F3</accession>
<evidence type="ECO:0000256" key="1">
    <source>
        <dbReference type="SAM" id="MobiDB-lite"/>
    </source>
</evidence>
<dbReference type="AlphaFoldDB" id="L9V1F3"/>
<gene>
    <name evidence="2" type="ORF">C499_02868</name>
</gene>
<comment type="caution">
    <text evidence="2">The sequence shown here is derived from an EMBL/GenBank/DDBJ whole genome shotgun (WGS) entry which is preliminary data.</text>
</comment>
<dbReference type="Proteomes" id="UP000011585">
    <property type="component" value="Unassembled WGS sequence"/>
</dbReference>